<organism evidence="1">
    <name type="scientific">Streptomyces sp. R28</name>
    <dbReference type="NCBI Taxonomy" id="3238628"/>
    <lineage>
        <taxon>Bacteria</taxon>
        <taxon>Bacillati</taxon>
        <taxon>Actinomycetota</taxon>
        <taxon>Actinomycetes</taxon>
        <taxon>Kitasatosporales</taxon>
        <taxon>Streptomycetaceae</taxon>
        <taxon>Streptomyces</taxon>
    </lineage>
</organism>
<dbReference type="EMBL" id="CP163439">
    <property type="protein sequence ID" value="XDQ39640.1"/>
    <property type="molecule type" value="Genomic_DNA"/>
</dbReference>
<accession>A0AB39Q9P4</accession>
<reference evidence="1" key="1">
    <citation type="submission" date="2024-07" db="EMBL/GenBank/DDBJ databases">
        <authorList>
            <person name="Yu S.T."/>
        </authorList>
    </citation>
    <scope>NUCLEOTIDE SEQUENCE</scope>
    <source>
        <strain evidence="1">R28</strain>
    </source>
</reference>
<protein>
    <submittedName>
        <fullName evidence="1">Uncharacterized protein</fullName>
    </submittedName>
</protein>
<proteinExistence type="predicted"/>
<gene>
    <name evidence="1" type="ORF">AB5J49_43320</name>
</gene>
<evidence type="ECO:0000313" key="1">
    <source>
        <dbReference type="EMBL" id="XDQ39640.1"/>
    </source>
</evidence>
<dbReference type="RefSeq" id="WP_369174360.1">
    <property type="nucleotide sequence ID" value="NZ_CP163439.1"/>
</dbReference>
<sequence length="50" mass="5612">MKQVLGMWLMLVTVRGRSLEPGLRDGAVVLARRIGRRAGGGERLPERLPW</sequence>
<name>A0AB39Q9P4_9ACTN</name>
<dbReference type="AlphaFoldDB" id="A0AB39Q9P4"/>